<dbReference type="AlphaFoldDB" id="A0A0W1B0Q0"/>
<evidence type="ECO:0000313" key="4">
    <source>
        <dbReference type="Proteomes" id="UP000054709"/>
    </source>
</evidence>
<gene>
    <name evidence="3" type="ORF">UQ64_09950</name>
</gene>
<feature type="domain" description="Sporulation protein YpeB N-terminal" evidence="2">
    <location>
        <begin position="30"/>
        <end position="167"/>
    </location>
</feature>
<dbReference type="Pfam" id="PF14620">
    <property type="entry name" value="YPEB_PepSY1-2"/>
    <property type="match status" value="1"/>
</dbReference>
<dbReference type="InterPro" id="IPR014239">
    <property type="entry name" value="YpeB_PepSY1-2"/>
</dbReference>
<sequence>MYKRLSAVMFPLTALLLIGALVWGYQENQEKNAILIKAENQYQRAFHDLSHHVERLHGELGNTLAVNSASNGMHRKGLVNVWRMTSEAQNEINQLPLTLLPFSKTEEFLSKISNFSYKAGIRDFTKKPLTDGELSNLKALYKSSGEISKDLQDVQNKVIGSRLRWMDVETALATENKAEDNSIIDGFKSVDKRVEGYPELDWGPSVASIYDKRSVKMLGGTPVSVEDIKRKAIKFANAGSSAKVDVKENGKNTKWPSYTATVSGSNNNQIISMDFTKNGGLLISYYDNREIGPAKVSLEEAVVKAEQFLNKKGYPHMTAVNADRYDNIGNLTFVTNQNDVLIYPEKMTIRIGLDTGTAVGFEASEYVNEHKDNRKIPKPKLTLAEAKKFLNSDFKENYHRMAWIKNDDSVEVLTYEFGGEVNGTQYRIYLNADDGIEESVEEIRASSGVDQK</sequence>
<dbReference type="EMBL" id="LCZJ02000018">
    <property type="protein sequence ID" value="KTD87150.1"/>
    <property type="molecule type" value="Genomic_DNA"/>
</dbReference>
<dbReference type="Pfam" id="PF20769">
    <property type="entry name" value="YPEB_N"/>
    <property type="match status" value="1"/>
</dbReference>
<accession>A0A0W1B0Q0</accession>
<dbReference type="RefSeq" id="WP_060622691.1">
    <property type="nucleotide sequence ID" value="NZ_LCZJ02000018.1"/>
</dbReference>
<dbReference type="InterPro" id="IPR048402">
    <property type="entry name" value="YpeB_N"/>
</dbReference>
<dbReference type="OrthoDB" id="2372097at2"/>
<keyword evidence="4" id="KW-1185">Reference proteome</keyword>
<feature type="domain" description="Sporulation protein YpeB PepSY1 and PepSY2" evidence="1">
    <location>
        <begin position="185"/>
        <end position="377"/>
    </location>
</feature>
<dbReference type="NCBIfam" id="TIGR02889">
    <property type="entry name" value="spore_YpeB"/>
    <property type="match status" value="1"/>
</dbReference>
<comment type="caution">
    <text evidence="3">The sequence shown here is derived from an EMBL/GenBank/DDBJ whole genome shotgun (WGS) entry which is preliminary data.</text>
</comment>
<dbReference type="GO" id="GO:0009847">
    <property type="term" value="P:spore germination"/>
    <property type="evidence" value="ECO:0007669"/>
    <property type="project" value="InterPro"/>
</dbReference>
<evidence type="ECO:0000259" key="2">
    <source>
        <dbReference type="Pfam" id="PF20769"/>
    </source>
</evidence>
<proteinExistence type="predicted"/>
<reference evidence="3 4" key="1">
    <citation type="journal article" date="2015" name="Int. Biodeterior. Biodegradation">
        <title>Physiological and genetic screening methods for the isolation of methyl tert-butyl ether-degrading bacteria for bioremediation purposes.</title>
        <authorList>
            <person name="Guisado I.M."/>
            <person name="Purswani J."/>
            <person name="Gonzalez Lopez J."/>
            <person name="Pozo C."/>
        </authorList>
    </citation>
    <scope>NUCLEOTIDE SEQUENCE [LARGE SCALE GENOMIC DNA]</scope>
    <source>
        <strain evidence="3 4">SH7</strain>
    </source>
</reference>
<protein>
    <submittedName>
        <fullName evidence="3">Germination protein YpeB</fullName>
    </submittedName>
</protein>
<evidence type="ECO:0000259" key="1">
    <source>
        <dbReference type="Pfam" id="PF14620"/>
    </source>
</evidence>
<organism evidence="3 4">
    <name type="scientific">Paenibacillus etheri</name>
    <dbReference type="NCBI Taxonomy" id="1306852"/>
    <lineage>
        <taxon>Bacteria</taxon>
        <taxon>Bacillati</taxon>
        <taxon>Bacillota</taxon>
        <taxon>Bacilli</taxon>
        <taxon>Bacillales</taxon>
        <taxon>Paenibacillaceae</taxon>
        <taxon>Paenibacillus</taxon>
    </lineage>
</organism>
<evidence type="ECO:0000313" key="3">
    <source>
        <dbReference type="EMBL" id="KTD87150.1"/>
    </source>
</evidence>
<dbReference type="Proteomes" id="UP000054709">
    <property type="component" value="Unassembled WGS sequence"/>
</dbReference>
<name>A0A0W1B0Q0_9BACL</name>